<evidence type="ECO:0000313" key="2">
    <source>
        <dbReference type="EMBL" id="PKX77326.1"/>
    </source>
</evidence>
<protein>
    <submittedName>
        <fullName evidence="2">Uncharacterized protein</fullName>
    </submittedName>
</protein>
<name>A0AAX0V9L0_LATSK</name>
<comment type="caution">
    <text evidence="2">The sequence shown here is derived from an EMBL/GenBank/DDBJ whole genome shotgun (WGS) entry which is preliminary data.</text>
</comment>
<reference evidence="2 3" key="1">
    <citation type="submission" date="2016-09" db="EMBL/GenBank/DDBJ databases">
        <authorList>
            <person name="Inglin R.C."/>
        </authorList>
    </citation>
    <scope>NUCLEOTIDE SEQUENCE [LARGE SCALE GENOMIC DNA]</scope>
    <source>
        <strain evidence="2 3">RI-517</strain>
    </source>
</reference>
<dbReference type="Proteomes" id="UP000234349">
    <property type="component" value="Unassembled WGS sequence"/>
</dbReference>
<dbReference type="RefSeq" id="WP_076632436.1">
    <property type="nucleotide sequence ID" value="NZ_CP101642.1"/>
</dbReference>
<organism evidence="2 3">
    <name type="scientific">Latilactobacillus sakei</name>
    <name type="common">Lactobacillus sakei</name>
    <dbReference type="NCBI Taxonomy" id="1599"/>
    <lineage>
        <taxon>Bacteria</taxon>
        <taxon>Bacillati</taxon>
        <taxon>Bacillota</taxon>
        <taxon>Bacilli</taxon>
        <taxon>Lactobacillales</taxon>
        <taxon>Lactobacillaceae</taxon>
        <taxon>Latilactobacillus</taxon>
    </lineage>
</organism>
<feature type="compositionally biased region" description="Low complexity" evidence="1">
    <location>
        <begin position="48"/>
        <end position="58"/>
    </location>
</feature>
<proteinExistence type="predicted"/>
<gene>
    <name evidence="2" type="ORF">CUR37_06880</name>
</gene>
<evidence type="ECO:0000256" key="1">
    <source>
        <dbReference type="SAM" id="MobiDB-lite"/>
    </source>
</evidence>
<feature type="compositionally biased region" description="Low complexity" evidence="1">
    <location>
        <begin position="66"/>
        <end position="83"/>
    </location>
</feature>
<feature type="compositionally biased region" description="Basic and acidic residues" evidence="1">
    <location>
        <begin position="33"/>
        <end position="47"/>
    </location>
</feature>
<evidence type="ECO:0000313" key="3">
    <source>
        <dbReference type="Proteomes" id="UP000234349"/>
    </source>
</evidence>
<feature type="region of interest" description="Disordered" evidence="1">
    <location>
        <begin position="30"/>
        <end position="110"/>
    </location>
</feature>
<sequence>MKKLVTWLMLILILISSVIINENVVNAVQRQDNSSEIKVPTDSKTSSHSEQSVSTQSKSESKSESKTTSSEKSSSETTKQSSSSHRDKSVIQNQSRDTIMPTATIDDGVTGWQPAKQTTIASIDIDKAANKSLNYTFGNSDGTLKFDQGNGGIITNNMPPRMNVFIKDNGKIVESSFKSTSGMGARMTIHS</sequence>
<dbReference type="EMBL" id="MKGH01000033">
    <property type="protein sequence ID" value="PKX77326.1"/>
    <property type="molecule type" value="Genomic_DNA"/>
</dbReference>
<dbReference type="AlphaFoldDB" id="A0AAX0V9L0"/>
<accession>A0AAX0V9L0</accession>